<evidence type="ECO:0000313" key="2">
    <source>
        <dbReference type="EMBL" id="GAK46354.1"/>
    </source>
</evidence>
<keyword evidence="3" id="KW-1185">Reference proteome</keyword>
<dbReference type="EMBL" id="BBIO01000018">
    <property type="protein sequence ID" value="GAK46354.1"/>
    <property type="molecule type" value="Genomic_DNA"/>
</dbReference>
<name>A0A081BE86_9HYPH</name>
<dbReference type="RefSeq" id="WP_045448864.1">
    <property type="nucleotide sequence ID" value="NZ_BBIO01000018.1"/>
</dbReference>
<dbReference type="InterPro" id="IPR021955">
    <property type="entry name" value="DUF3572"/>
</dbReference>
<feature type="region of interest" description="Disordered" evidence="1">
    <location>
        <begin position="71"/>
        <end position="92"/>
    </location>
</feature>
<organism evidence="2 3">
    <name type="scientific">Tepidicaulis marinus</name>
    <dbReference type="NCBI Taxonomy" id="1333998"/>
    <lineage>
        <taxon>Bacteria</taxon>
        <taxon>Pseudomonadati</taxon>
        <taxon>Pseudomonadota</taxon>
        <taxon>Alphaproteobacteria</taxon>
        <taxon>Hyphomicrobiales</taxon>
        <taxon>Parvibaculaceae</taxon>
        <taxon>Tepidicaulis</taxon>
    </lineage>
</organism>
<evidence type="ECO:0000313" key="3">
    <source>
        <dbReference type="Proteomes" id="UP000028702"/>
    </source>
</evidence>
<proteinExistence type="predicted"/>
<comment type="caution">
    <text evidence="2">The sequence shown here is derived from an EMBL/GenBank/DDBJ whole genome shotgun (WGS) entry which is preliminary data.</text>
</comment>
<protein>
    <submittedName>
        <fullName evidence="2">Conserved protein</fullName>
    </submittedName>
</protein>
<dbReference type="AlphaFoldDB" id="A0A081BE86"/>
<dbReference type="Proteomes" id="UP000028702">
    <property type="component" value="Unassembled WGS sequence"/>
</dbReference>
<accession>A0A081BE86</accession>
<dbReference type="STRING" id="1333998.M2A_2853"/>
<gene>
    <name evidence="2" type="ORF">M2A_2853</name>
</gene>
<evidence type="ECO:0000256" key="1">
    <source>
        <dbReference type="SAM" id="MobiDB-lite"/>
    </source>
</evidence>
<dbReference type="Pfam" id="PF12096">
    <property type="entry name" value="DUF3572"/>
    <property type="match status" value="1"/>
</dbReference>
<reference evidence="2 3" key="1">
    <citation type="submission" date="2014-07" db="EMBL/GenBank/DDBJ databases">
        <title>Tepidicaulis marinum gen. nov., sp. nov., a novel marine bacterium denitrifying nitrate to nitrous oxide strictly under microaerobic conditions.</title>
        <authorList>
            <person name="Takeuchi M."/>
            <person name="Yamagishi T."/>
            <person name="Kamagata Y."/>
            <person name="Oshima K."/>
            <person name="Hattori M."/>
            <person name="Katayama T."/>
            <person name="Hanada S."/>
            <person name="Tamaki H."/>
            <person name="Marumo K."/>
            <person name="Maeda H."/>
            <person name="Nedachi M."/>
            <person name="Iwasaki W."/>
            <person name="Suwa Y."/>
            <person name="Sakata S."/>
        </authorList>
    </citation>
    <scope>NUCLEOTIDE SEQUENCE [LARGE SCALE GENOMIC DNA]</scope>
    <source>
        <strain evidence="2 3">MA2</strain>
    </source>
</reference>
<dbReference type="eggNOG" id="ENOG5032S6E">
    <property type="taxonomic scope" value="Bacteria"/>
</dbReference>
<sequence>MQKDTAETIALQGLAFIAENESELTAFLEATGVDIKTLRANASSPHILAGVIDFLMMDDKRLLAFCEEAGLPPETPGEARQALPGGDLPHWT</sequence>